<evidence type="ECO:0000259" key="1">
    <source>
        <dbReference type="PROSITE" id="PS50404"/>
    </source>
</evidence>
<dbReference type="PROSITE" id="PS51354">
    <property type="entry name" value="GLUTAREDOXIN_2"/>
    <property type="match status" value="1"/>
</dbReference>
<dbReference type="PANTHER" id="PTHR43968:SF6">
    <property type="entry name" value="GLUTATHIONE S-TRANSFERASE OMEGA"/>
    <property type="match status" value="1"/>
</dbReference>
<keyword evidence="4" id="KW-1185">Reference proteome</keyword>
<dbReference type="SFLD" id="SFLDS00019">
    <property type="entry name" value="Glutathione_Transferase_(cytos"/>
    <property type="match status" value="1"/>
</dbReference>
<dbReference type="InterPro" id="IPR004046">
    <property type="entry name" value="GST_C"/>
</dbReference>
<dbReference type="GeneID" id="83595469"/>
<feature type="domain" description="GST N-terminal" evidence="1">
    <location>
        <begin position="1"/>
        <end position="79"/>
    </location>
</feature>
<feature type="domain" description="GST C-terminal" evidence="2">
    <location>
        <begin position="81"/>
        <end position="201"/>
    </location>
</feature>
<dbReference type="EMBL" id="JARXYA010000004">
    <property type="protein sequence ID" value="MDH6503786.1"/>
    <property type="molecule type" value="Genomic_DNA"/>
</dbReference>
<dbReference type="InterPro" id="IPR004045">
    <property type="entry name" value="Glutathione_S-Trfase_N"/>
</dbReference>
<dbReference type="GO" id="GO:0004364">
    <property type="term" value="F:glutathione transferase activity"/>
    <property type="evidence" value="ECO:0007669"/>
    <property type="project" value="UniProtKB-EC"/>
</dbReference>
<dbReference type="RefSeq" id="WP_277539826.1">
    <property type="nucleotide sequence ID" value="NZ_JAQFIK010000001.1"/>
</dbReference>
<sequence length="202" mass="23538">MKPILYSYRRCPYAMRARMALHYAGIEVEHREITLRNKPRSMLLASPKGTVPVLCVDGAVLDQSMDIMRWALQHSDRDAWGLVDPNSANAWIEKNDGPFKKLLDQYKYPNRYPELNQAEVLGEAMDLMLLPMEMVLQSHSYLMGEGLTYVDVAIFPFIRQFSMVNPQEFERLPIPFVKRWLNSLIESELFRAVMQKHPTYLD</sequence>
<dbReference type="Gene3D" id="3.40.30.10">
    <property type="entry name" value="Glutaredoxin"/>
    <property type="match status" value="1"/>
</dbReference>
<organism evidence="3 4">
    <name type="scientific">Polynucleobacter sphagniphilus</name>
    <dbReference type="NCBI Taxonomy" id="1743169"/>
    <lineage>
        <taxon>Bacteria</taxon>
        <taxon>Pseudomonadati</taxon>
        <taxon>Pseudomonadota</taxon>
        <taxon>Betaproteobacteria</taxon>
        <taxon>Burkholderiales</taxon>
        <taxon>Burkholderiaceae</taxon>
        <taxon>Polynucleobacter</taxon>
    </lineage>
</organism>
<name>A0AA43S6F9_9BURK</name>
<dbReference type="Proteomes" id="UP001161160">
    <property type="component" value="Unassembled WGS sequence"/>
</dbReference>
<evidence type="ECO:0000313" key="3">
    <source>
        <dbReference type="EMBL" id="MDH6503786.1"/>
    </source>
</evidence>
<accession>A0AA43S6F9</accession>
<comment type="caution">
    <text evidence="3">The sequence shown here is derived from an EMBL/GenBank/DDBJ whole genome shotgun (WGS) entry which is preliminary data.</text>
</comment>
<dbReference type="PANTHER" id="PTHR43968">
    <property type="match status" value="1"/>
</dbReference>
<dbReference type="EC" id="2.5.1.18" evidence="3"/>
<dbReference type="InterPro" id="IPR010987">
    <property type="entry name" value="Glutathione-S-Trfase_C-like"/>
</dbReference>
<proteinExistence type="predicted"/>
<dbReference type="AlphaFoldDB" id="A0AA43S6F9"/>
<evidence type="ECO:0000259" key="2">
    <source>
        <dbReference type="PROSITE" id="PS50405"/>
    </source>
</evidence>
<dbReference type="PROSITE" id="PS50405">
    <property type="entry name" value="GST_CTER"/>
    <property type="match status" value="1"/>
</dbReference>
<dbReference type="Pfam" id="PF00043">
    <property type="entry name" value="GST_C"/>
    <property type="match status" value="1"/>
</dbReference>
<dbReference type="Pfam" id="PF13417">
    <property type="entry name" value="GST_N_3"/>
    <property type="match status" value="1"/>
</dbReference>
<gene>
    <name evidence="3" type="ORF">M2127_001079</name>
</gene>
<dbReference type="InterPro" id="IPR036282">
    <property type="entry name" value="Glutathione-S-Trfase_C_sf"/>
</dbReference>
<dbReference type="InterPro" id="IPR036249">
    <property type="entry name" value="Thioredoxin-like_sf"/>
</dbReference>
<keyword evidence="3" id="KW-0808">Transferase</keyword>
<dbReference type="Gene3D" id="1.20.1050.10">
    <property type="match status" value="1"/>
</dbReference>
<dbReference type="InterPro" id="IPR050983">
    <property type="entry name" value="GST_Omega/HSP26"/>
</dbReference>
<dbReference type="CDD" id="cd03196">
    <property type="entry name" value="GST_C_5"/>
    <property type="match status" value="1"/>
</dbReference>
<dbReference type="GO" id="GO:0005737">
    <property type="term" value="C:cytoplasm"/>
    <property type="evidence" value="ECO:0007669"/>
    <property type="project" value="TreeGrafter"/>
</dbReference>
<dbReference type="SUPFAM" id="SSF52833">
    <property type="entry name" value="Thioredoxin-like"/>
    <property type="match status" value="1"/>
</dbReference>
<protein>
    <submittedName>
        <fullName evidence="3">Glutathione S-transferase</fullName>
        <ecNumber evidence="3">2.5.1.18</ecNumber>
    </submittedName>
</protein>
<reference evidence="3" key="1">
    <citation type="submission" date="2023-04" db="EMBL/GenBank/DDBJ databases">
        <title>Genome Encyclopedia of Bacteria and Archaea VI: Functional Genomics of Type Strains.</title>
        <authorList>
            <person name="Whitman W."/>
        </authorList>
    </citation>
    <scope>NUCLEOTIDE SEQUENCE</scope>
    <source>
        <strain evidence="3">Enz.4-51</strain>
    </source>
</reference>
<dbReference type="InterPro" id="IPR040079">
    <property type="entry name" value="Glutathione_S-Trfase"/>
</dbReference>
<evidence type="ECO:0000313" key="4">
    <source>
        <dbReference type="Proteomes" id="UP001161160"/>
    </source>
</evidence>
<dbReference type="SUPFAM" id="SSF47616">
    <property type="entry name" value="GST C-terminal domain-like"/>
    <property type="match status" value="1"/>
</dbReference>
<dbReference type="PROSITE" id="PS50404">
    <property type="entry name" value="GST_NTER"/>
    <property type="match status" value="1"/>
</dbReference>